<feature type="domain" description="HipA-like C-terminal" evidence="4">
    <location>
        <begin position="236"/>
        <end position="393"/>
    </location>
</feature>
<dbReference type="InterPro" id="IPR052028">
    <property type="entry name" value="HipA_Ser/Thr_kinase"/>
</dbReference>
<keyword evidence="6" id="KW-1185">Reference proteome</keyword>
<dbReference type="Proteomes" id="UP000755654">
    <property type="component" value="Unassembled WGS sequence"/>
</dbReference>
<keyword evidence="3" id="KW-0418">Kinase</keyword>
<sequence>MDVPTDRLARLLRAGSQTGQTLCERLNVSRATLSRMMENCRSANPGFLRRIGAARSTRYAWAKAAEDAADQPWVIPVYQVDRQGVLQSTGTLTVLEADEYCFEPSADEASSMVWRFPNGWIRTHYEGIPWFLQDIRPQGYLGRVLAQRLFGQPDDAMAISGLPEHIQHWGDDQVLRVISRAGDDLPESFLIGRLSAERFLSQRQEKSTQIVHTSDRPAVYARRVHALVSGQWIPHSSAGGEQPKFTASVVNADDAVVRQVIVKFSPPEQDESLAARRWRDLLLAEFHALSVLTRHGVSAAVTDIVQGLDGRWFLESTRFDRIGQYGRVPTFSLRSIIIEDAGDLPGWIIAAEALCRNGRIDADTMEQIGLLDAYGHFIDNTDRHPGNLSFTPEQHAGPAKFVMT</sequence>
<dbReference type="EMBL" id="JAAOMP010000078">
    <property type="protein sequence ID" value="MBU2759976.1"/>
    <property type="molecule type" value="Genomic_DNA"/>
</dbReference>
<comment type="similarity">
    <text evidence="1">Belongs to the HipA Ser/Thr kinase family.</text>
</comment>
<evidence type="ECO:0000256" key="1">
    <source>
        <dbReference type="ARBA" id="ARBA00010164"/>
    </source>
</evidence>
<protein>
    <recommendedName>
        <fullName evidence="4">HipA-like C-terminal domain-containing protein</fullName>
    </recommendedName>
</protein>
<proteinExistence type="inferred from homology"/>
<dbReference type="RefSeq" id="WP_215883638.1">
    <property type="nucleotide sequence ID" value="NZ_JAAOMP010000078.1"/>
</dbReference>
<evidence type="ECO:0000259" key="4">
    <source>
        <dbReference type="Pfam" id="PF07804"/>
    </source>
</evidence>
<organism evidence="5 6">
    <name type="scientific">Acidithiobacillus sulfurivorans</name>
    <dbReference type="NCBI Taxonomy" id="1958756"/>
    <lineage>
        <taxon>Bacteria</taxon>
        <taxon>Pseudomonadati</taxon>
        <taxon>Pseudomonadota</taxon>
        <taxon>Acidithiobacillia</taxon>
        <taxon>Acidithiobacillales</taxon>
        <taxon>Acidithiobacillaceae</taxon>
        <taxon>Acidithiobacillus</taxon>
    </lineage>
</organism>
<dbReference type="PANTHER" id="PTHR37419">
    <property type="entry name" value="SERINE/THREONINE-PROTEIN KINASE TOXIN HIPA"/>
    <property type="match status" value="1"/>
</dbReference>
<accession>A0ABS5ZYI5</accession>
<name>A0ABS5ZYI5_9PROT</name>
<evidence type="ECO:0000313" key="6">
    <source>
        <dbReference type="Proteomes" id="UP000755654"/>
    </source>
</evidence>
<keyword evidence="2" id="KW-0808">Transferase</keyword>
<gene>
    <name evidence="5" type="ORF">HAP95_07400</name>
</gene>
<evidence type="ECO:0000256" key="2">
    <source>
        <dbReference type="ARBA" id="ARBA00022679"/>
    </source>
</evidence>
<feature type="non-terminal residue" evidence="5">
    <location>
        <position position="404"/>
    </location>
</feature>
<comment type="caution">
    <text evidence="5">The sequence shown here is derived from an EMBL/GenBank/DDBJ whole genome shotgun (WGS) entry which is preliminary data.</text>
</comment>
<evidence type="ECO:0000313" key="5">
    <source>
        <dbReference type="EMBL" id="MBU2759976.1"/>
    </source>
</evidence>
<dbReference type="PANTHER" id="PTHR37419:SF8">
    <property type="entry name" value="TOXIN YJJJ"/>
    <property type="match status" value="1"/>
</dbReference>
<dbReference type="InterPro" id="IPR012893">
    <property type="entry name" value="HipA-like_C"/>
</dbReference>
<dbReference type="Pfam" id="PF07804">
    <property type="entry name" value="HipA_C"/>
    <property type="match status" value="1"/>
</dbReference>
<reference evidence="5 6" key="1">
    <citation type="journal article" date="2021" name="ISME J.">
        <title>Genomic evolution of the class Acidithiobacillia: deep-branching Proteobacteria living in extreme acidic conditions.</title>
        <authorList>
            <person name="Moya-Beltran A."/>
            <person name="Beard S."/>
            <person name="Rojas-Villalobos C."/>
            <person name="Issotta F."/>
            <person name="Gallardo Y."/>
            <person name="Ulloa R."/>
            <person name="Giaveno A."/>
            <person name="Degli Esposti M."/>
            <person name="Johnson D.B."/>
            <person name="Quatrini R."/>
        </authorList>
    </citation>
    <scope>NUCLEOTIDE SEQUENCE [LARGE SCALE GENOMIC DNA]</scope>
    <source>
        <strain evidence="5 6">RW2</strain>
    </source>
</reference>
<evidence type="ECO:0000256" key="3">
    <source>
        <dbReference type="ARBA" id="ARBA00022777"/>
    </source>
</evidence>